<dbReference type="Gene3D" id="2.160.10.10">
    <property type="entry name" value="Hexapeptide repeat proteins"/>
    <property type="match status" value="1"/>
</dbReference>
<feature type="binding site" evidence="3">
    <location>
        <position position="82"/>
    </location>
    <ligand>
        <name>substrate</name>
    </ligand>
</feature>
<keyword evidence="6" id="KW-1185">Reference proteome</keyword>
<evidence type="ECO:0000256" key="1">
    <source>
        <dbReference type="ARBA" id="ARBA00007274"/>
    </source>
</evidence>
<dbReference type="InterPro" id="IPR011004">
    <property type="entry name" value="Trimer_LpxA-like_sf"/>
</dbReference>
<evidence type="ECO:0000313" key="5">
    <source>
        <dbReference type="EMBL" id="SDU08252.1"/>
    </source>
</evidence>
<keyword evidence="5" id="KW-0012">Acyltransferase</keyword>
<dbReference type="AlphaFoldDB" id="A0A1H2FLS8"/>
<dbReference type="EMBL" id="LT629787">
    <property type="protein sequence ID" value="SDU08252.1"/>
    <property type="molecule type" value="Genomic_DNA"/>
</dbReference>
<dbReference type="Proteomes" id="UP000243924">
    <property type="component" value="Chromosome I"/>
</dbReference>
<dbReference type="Pfam" id="PF17836">
    <property type="entry name" value="PglD_N"/>
    <property type="match status" value="1"/>
</dbReference>
<dbReference type="CDD" id="cd03360">
    <property type="entry name" value="LbH_AT_putative"/>
    <property type="match status" value="1"/>
</dbReference>
<comment type="similarity">
    <text evidence="1">Belongs to the transferase hexapeptide repeat family.</text>
</comment>
<gene>
    <name evidence="5" type="ORF">SAMN05216210_1651</name>
</gene>
<dbReference type="PANTHER" id="PTHR43300:SF7">
    <property type="entry name" value="UDP-N-ACETYLBACILLOSAMINE N-ACETYLTRANSFERASE"/>
    <property type="match status" value="1"/>
</dbReference>
<dbReference type="NCBIfam" id="TIGR03570">
    <property type="entry name" value="NeuD_NnaD"/>
    <property type="match status" value="1"/>
</dbReference>
<dbReference type="GO" id="GO:0016746">
    <property type="term" value="F:acyltransferase activity"/>
    <property type="evidence" value="ECO:0007669"/>
    <property type="project" value="UniProtKB-KW"/>
</dbReference>
<organism evidence="5 6">
    <name type="scientific">Halopseudomonas salegens</name>
    <dbReference type="NCBI Taxonomy" id="1434072"/>
    <lineage>
        <taxon>Bacteria</taxon>
        <taxon>Pseudomonadati</taxon>
        <taxon>Pseudomonadota</taxon>
        <taxon>Gammaproteobacteria</taxon>
        <taxon>Pseudomonadales</taxon>
        <taxon>Pseudomonadaceae</taxon>
        <taxon>Halopseudomonas</taxon>
    </lineage>
</organism>
<evidence type="ECO:0000259" key="4">
    <source>
        <dbReference type="Pfam" id="PF17836"/>
    </source>
</evidence>
<dbReference type="STRING" id="1434072.SAMN05216210_1651"/>
<evidence type="ECO:0000256" key="3">
    <source>
        <dbReference type="PIRSR" id="PIRSR620019-2"/>
    </source>
</evidence>
<proteinExistence type="inferred from homology"/>
<evidence type="ECO:0000256" key="2">
    <source>
        <dbReference type="PIRSR" id="PIRSR620019-1"/>
    </source>
</evidence>
<dbReference type="InterPro" id="IPR020019">
    <property type="entry name" value="AcTrfase_PglD-like"/>
</dbReference>
<name>A0A1H2FLS8_9GAMM</name>
<dbReference type="InterPro" id="IPR050179">
    <property type="entry name" value="Trans_hexapeptide_repeat"/>
</dbReference>
<dbReference type="InterPro" id="IPR041561">
    <property type="entry name" value="PglD_N"/>
</dbReference>
<feature type="domain" description="PglD N-terminal" evidence="4">
    <location>
        <begin position="14"/>
        <end position="93"/>
    </location>
</feature>
<accession>A0A1H2FLS8</accession>
<sequence length="226" mass="24565">MRPSSGAHEHMKTIGVIGAGGFGREVMPLVRKMMNDQEEKDFVFIVEDEYDTGTQTINEYNVIKLSDFLKIKGEKYYCIAIGDSKIRERISTKIPENMATPISVFSETHISLDQNMIGPGAIFSNFTHVTSNAKIGKHFHCNIYSYVAHDVVIGDYVTFGPGVKCNGHVVVEDHVYIGTGAIIKDGTHSPITIGQGAIIGMGAVVTKSVAPGEIVVGNPARPIKKN</sequence>
<keyword evidence="5" id="KW-0808">Transferase</keyword>
<protein>
    <submittedName>
        <fullName evidence="5">Sugar O-acyltransferase, sialic acid O-acetyltransferase NeuD family</fullName>
    </submittedName>
</protein>
<dbReference type="PANTHER" id="PTHR43300">
    <property type="entry name" value="ACETYLTRANSFERASE"/>
    <property type="match status" value="1"/>
</dbReference>
<reference evidence="6" key="1">
    <citation type="submission" date="2016-10" db="EMBL/GenBank/DDBJ databases">
        <authorList>
            <person name="Varghese N."/>
            <person name="Submissions S."/>
        </authorList>
    </citation>
    <scope>NUCLEOTIDE SEQUENCE [LARGE SCALE GENOMIC DNA]</scope>
    <source>
        <strain evidence="6">CECT 8338</strain>
    </source>
</reference>
<feature type="site" description="Increases basicity of active site His" evidence="2">
    <location>
        <position position="150"/>
    </location>
</feature>
<evidence type="ECO:0000313" key="6">
    <source>
        <dbReference type="Proteomes" id="UP000243924"/>
    </source>
</evidence>
<dbReference type="SUPFAM" id="SSF51161">
    <property type="entry name" value="Trimeric LpxA-like enzymes"/>
    <property type="match status" value="1"/>
</dbReference>
<feature type="active site" description="Proton acceptor" evidence="2">
    <location>
        <position position="149"/>
    </location>
</feature>
<dbReference type="Gene3D" id="3.40.50.20">
    <property type="match status" value="1"/>
</dbReference>